<name>A0AAD4CJB4_ASPNN</name>
<dbReference type="PANTHER" id="PTHR11129">
    <property type="entry name" value="PROTEIN FARNESYLTRANSFERASE ALPHA SUBUNIT/RAB GERANYLGERANYL TRANSFERASE ALPHA SUBUNIT"/>
    <property type="match status" value="1"/>
</dbReference>
<evidence type="ECO:0000256" key="3">
    <source>
        <dbReference type="ARBA" id="ARBA00022679"/>
    </source>
</evidence>
<protein>
    <submittedName>
        <fullName evidence="5">Uncharacterized protein</fullName>
    </submittedName>
</protein>
<dbReference type="PANTHER" id="PTHR11129:SF3">
    <property type="entry name" value="PROTEIN PRENYLTRANSFERASE ALPHA SUBUNIT REPEAT-CONTAINING PROTEIN 1"/>
    <property type="match status" value="1"/>
</dbReference>
<evidence type="ECO:0000256" key="4">
    <source>
        <dbReference type="ARBA" id="ARBA00022737"/>
    </source>
</evidence>
<dbReference type="SUPFAM" id="SSF48439">
    <property type="entry name" value="Protein prenylyltransferase"/>
    <property type="match status" value="1"/>
</dbReference>
<reference evidence="5" key="2">
    <citation type="submission" date="2020-02" db="EMBL/GenBank/DDBJ databases">
        <authorList>
            <person name="Gilchrist C.L.M."/>
            <person name="Chooi Y.-H."/>
        </authorList>
    </citation>
    <scope>NUCLEOTIDE SEQUENCE</scope>
    <source>
        <strain evidence="5">MST-FP2251</strain>
    </source>
</reference>
<keyword evidence="3" id="KW-0808">Transferase</keyword>
<keyword evidence="6" id="KW-1185">Reference proteome</keyword>
<accession>A0AAD4CJB4</accession>
<dbReference type="Proteomes" id="UP001194746">
    <property type="component" value="Unassembled WGS sequence"/>
</dbReference>
<comment type="caution">
    <text evidence="5">The sequence shown here is derived from an EMBL/GenBank/DDBJ whole genome shotgun (WGS) entry which is preliminary data.</text>
</comment>
<evidence type="ECO:0000313" key="5">
    <source>
        <dbReference type="EMBL" id="KAF9887601.1"/>
    </source>
</evidence>
<gene>
    <name evidence="5" type="ORF">FE257_009814</name>
</gene>
<dbReference type="GO" id="GO:0008318">
    <property type="term" value="F:protein prenyltransferase activity"/>
    <property type="evidence" value="ECO:0007669"/>
    <property type="project" value="InterPro"/>
</dbReference>
<dbReference type="EMBL" id="VCAU01000059">
    <property type="protein sequence ID" value="KAF9887601.1"/>
    <property type="molecule type" value="Genomic_DNA"/>
</dbReference>
<keyword evidence="4" id="KW-0677">Repeat</keyword>
<organism evidence="5 6">
    <name type="scientific">Aspergillus nanangensis</name>
    <dbReference type="NCBI Taxonomy" id="2582783"/>
    <lineage>
        <taxon>Eukaryota</taxon>
        <taxon>Fungi</taxon>
        <taxon>Dikarya</taxon>
        <taxon>Ascomycota</taxon>
        <taxon>Pezizomycotina</taxon>
        <taxon>Eurotiomycetes</taxon>
        <taxon>Eurotiomycetidae</taxon>
        <taxon>Eurotiales</taxon>
        <taxon>Aspergillaceae</taxon>
        <taxon>Aspergillus</taxon>
        <taxon>Aspergillus subgen. Circumdati</taxon>
    </lineage>
</organism>
<comment type="similarity">
    <text evidence="1">Belongs to the protein prenyltransferase subunit alpha family.</text>
</comment>
<evidence type="ECO:0000313" key="6">
    <source>
        <dbReference type="Proteomes" id="UP001194746"/>
    </source>
</evidence>
<proteinExistence type="inferred from homology"/>
<evidence type="ECO:0000256" key="1">
    <source>
        <dbReference type="ARBA" id="ARBA00006734"/>
    </source>
</evidence>
<evidence type="ECO:0000256" key="2">
    <source>
        <dbReference type="ARBA" id="ARBA00022602"/>
    </source>
</evidence>
<dbReference type="Pfam" id="PF01239">
    <property type="entry name" value="PPTA"/>
    <property type="match status" value="1"/>
</dbReference>
<sequence length="372" mass="41690">MSPADHAFQQLAHIFSTRANRVLEIEILPPTLGGPLLQDGCSIGITKKFLAQAFVTARQVFFEGSKDLEKSEASLTNSSSEDGNTCRLKSVEDISVASEIILLFDCEHLTACNWRKRSLMVLTQNHSPKTPIDHETLIHALSSEVTLMSTFMCSPLRRHTKSPTLWEHRLWVLKHLLRAQASTLAQPQTEPQSSAMENMLELWKEEVSVVFRAGELHPRNYYAFSYLRELHHVLSSGMEDSVGCATVLAQSANGSTLEWCLAHTTDISGWMFLLYLLHAIPNVAIRTNTITKAVCFARDIGWEGESLWTFVDLAASAFLLDGPVTDTLSIAHNPVAEARARPNDKTRKDGARWEPRWKGWMAMARAYRANSQ</sequence>
<dbReference type="InterPro" id="IPR002088">
    <property type="entry name" value="Prenyl_trans_a"/>
</dbReference>
<keyword evidence="2" id="KW-0637">Prenyltransferase</keyword>
<reference evidence="5" key="1">
    <citation type="journal article" date="2019" name="Beilstein J. Org. Chem.">
        <title>Nanangenines: drimane sesquiterpenoids as the dominant metabolite cohort of a novel Australian fungus, Aspergillus nanangensis.</title>
        <authorList>
            <person name="Lacey H.J."/>
            <person name="Gilchrist C.L.M."/>
            <person name="Crombie A."/>
            <person name="Kalaitzis J.A."/>
            <person name="Vuong D."/>
            <person name="Rutledge P.J."/>
            <person name="Turner P."/>
            <person name="Pitt J.I."/>
            <person name="Lacey E."/>
            <person name="Chooi Y.H."/>
            <person name="Piggott A.M."/>
        </authorList>
    </citation>
    <scope>NUCLEOTIDE SEQUENCE</scope>
    <source>
        <strain evidence="5">MST-FP2251</strain>
    </source>
</reference>
<dbReference type="GO" id="GO:0005737">
    <property type="term" value="C:cytoplasm"/>
    <property type="evidence" value="ECO:0007669"/>
    <property type="project" value="TreeGrafter"/>
</dbReference>
<dbReference type="Gene3D" id="1.25.40.120">
    <property type="entry name" value="Protein prenylyltransferase"/>
    <property type="match status" value="1"/>
</dbReference>
<dbReference type="AlphaFoldDB" id="A0AAD4CJB4"/>